<feature type="transmembrane region" description="Helical" evidence="2">
    <location>
        <begin position="1547"/>
        <end position="1568"/>
    </location>
</feature>
<dbReference type="Proteomes" id="UP000195879">
    <property type="component" value="Chromosome 12"/>
</dbReference>
<feature type="compositionally biased region" description="Polar residues" evidence="1">
    <location>
        <begin position="757"/>
        <end position="770"/>
    </location>
</feature>
<organism evidence="3 4">
    <name type="scientific">Plasmodium chabaudi adami</name>
    <dbReference type="NCBI Taxonomy" id="5826"/>
    <lineage>
        <taxon>Eukaryota</taxon>
        <taxon>Sar</taxon>
        <taxon>Alveolata</taxon>
        <taxon>Apicomplexa</taxon>
        <taxon>Aconoidasida</taxon>
        <taxon>Haemosporida</taxon>
        <taxon>Plasmodiidae</taxon>
        <taxon>Plasmodium</taxon>
        <taxon>Plasmodium (Vinckeia)</taxon>
    </lineage>
</organism>
<accession>A0A1D3S1B9</accession>
<feature type="region of interest" description="Disordered" evidence="1">
    <location>
        <begin position="615"/>
        <end position="636"/>
    </location>
</feature>
<feature type="region of interest" description="Disordered" evidence="1">
    <location>
        <begin position="1623"/>
        <end position="1643"/>
    </location>
</feature>
<feature type="compositionally biased region" description="Basic and acidic residues" evidence="1">
    <location>
        <begin position="739"/>
        <end position="755"/>
    </location>
</feature>
<sequence length="1896" mass="224401">MEGVDMSNQPGDPPENLSSFPKSLEIKQIDENAINTLSLDFTEWYQDFLNYTNYFFIENKNNIDIFFEVKESLKCSNLSLTQLLKNINLLSHVIYFQNLNEQNLLTSNDIEYIHNILYKNENNYSTNYTIVYNCIIFLTEVIRLSSHSGTKIFAYHQIYRSYKLIQKLLFKKYLHTNSNIKNSENFYVLKRNEAIFIENMIILNIIHMLNSDNKLLKIMGLYLCHIFINLVSQCNYIINFILTIIFQQIHYDEYTVAFSLLIDLVPYLSHDVLYYVIKKIYNHILLRPTHADKTMEEKKNKDNAQTNLNKPIKLNIHNIEIAKQIATNLFSYTACLFLGRIAIILNELTPYVSYFLFKQFWNIINKFIYLEYTSHIEENVVNIIDTYFYSTTILSIKNLYLFNLQIIILKLLLNISHTHLMAKRKIKFFTFRSILLLLKKKKIIPYISNKYFLPENKQFFKTNYFYSIYFTFILTIKNNEIIRWFNSLDLNDEPTKFMFIQIIYEISTIQNCLHLSKGNKTNDNQCVPSSHLSNHNFDQTFVDNCSSNIHDIYFDNFVNRFLTLVKSYSFEREGKTKASSTNNYTTLGKKIQNKTKRDTINDLAPNIIDRMNELKNSNSVKKNEKGKQFPDQPEKGKFNFTINLSDEDKNNSNDNLKNEIGQNDRNIIKQYNETSLDIEKQIDTFFENLTKLAKENEQKKQLTIKELDINLVIKKNTKKKKKNEEKTEEQKKKKKKKKKTEEQKKKKKKKSEEKTSYPSNLIINQPQTEGNKNDKSISPCSDIKSDGHTNEEISSIDSSISKSSLISEISNNINSASDNEMNTTPNNIFINKKNCETIENYFIYYCLYLLKKNKIKLGNLIRKDSLNRHHIFSNEYLQFKQVMKNRKVEKTVEYDNLEENLSDTSCPSKGKANNPYVPNDLTLKRILFIKILFFLYKHSKSILLKLHILKCLVILSKYIIFKDDAKNIVTIFNNLFIFLNIVNSSESKNNCIQNFMIDKHTSHSNSLYTQHLKKTNRKKNDEIYHDNIDNYQRIQNKYSNDFIYTSGASNLYNTDLSMDMPNINGNNFEYILNELKNDINISIPSENFNFYDHYKENVPKSLIYTFLIDIICKLKNSKSSPIFKLIFHNFFSNKFIQAFDIFFILKKEHIMEILKDPFFYLVEQREKSEDIDNSNMLGEKKQNNDIYFIKTNTFYKTFHLFQFEKTNFRNVKLLFYFSFFNFHKDKDIMHEMRKKTIIFLTILNNIFSFDNTHTKKKLCTSQVNSLNPESKNYKTQNEIDTKNSLRKLKSFATSISDNNSVNDIEVNITDKISCENDNYMNESGSGITTWGSSASYSSIPYSEIYSSYSYSDEKSENYDDIYSISSISNKSLKNRLVKNYKNLENTEKLNSEDYIKINNLKNDKNSDISYCSHFYLYRIGILCIRAGYFKYGYKIFEKLYFLVNNRDIKLWFKALENYAKFYYIKRKGEHDNNKLSYLLRPIKFLENSEQFIKSIYQFKDNFFHLAIFLKIQINIYKAIDNLLTLVNDIKDEINFTLNYFFYNIDKLISSLKDIMITILIILNIKYLFSTLSKKILGIYIVLVKSLFLISLFLKHKIVPYLFLSPSFLINTFTNRELKQNKECDEKGENEGKDNNEEKEDKTNKRICKNCDEESDTSSMCNIDDMDNYEQDRSNMVINSIHNFIRFYIHKRKEKNIRKKIFSKELKKAEGKPFNDVFDYIMAMWDLRAFEFFFYEHIQNLREIYDNLFKDGIINKNKIITFIKIYLTVIYKINYPTPPIFLSSQLVPFVESSTYIYRSNTGKKTHEIESMKCIGQLVGSKIDAISSFHYCNIKLVFKSNIIKETNVKSRGTKVIYTVHMKIEDDDLKYFNIFLTPLDKKKNLIGQAKATVFFFKYI</sequence>
<evidence type="ECO:0000313" key="4">
    <source>
        <dbReference type="Proteomes" id="UP000195879"/>
    </source>
</evidence>
<feature type="compositionally biased region" description="Basic and acidic residues" evidence="1">
    <location>
        <begin position="621"/>
        <end position="636"/>
    </location>
</feature>
<evidence type="ECO:0000256" key="1">
    <source>
        <dbReference type="SAM" id="MobiDB-lite"/>
    </source>
</evidence>
<feature type="transmembrane region" description="Helical" evidence="2">
    <location>
        <begin position="399"/>
        <end position="422"/>
    </location>
</feature>
<gene>
    <name evidence="3" type="ORF">PCHDK_000333100</name>
</gene>
<reference evidence="3 4" key="1">
    <citation type="submission" date="2016-08" db="EMBL/GenBank/DDBJ databases">
        <authorList>
            <consortium name="Pathogen Informatics"/>
        </authorList>
    </citation>
    <scope>NUCLEOTIDE SEQUENCE [LARGE SCALE GENOMIC DNA]</scope>
    <source>
        <strain evidence="3 4">DK</strain>
    </source>
</reference>
<proteinExistence type="predicted"/>
<keyword evidence="2" id="KW-1133">Transmembrane helix</keyword>
<keyword evidence="2" id="KW-0812">Transmembrane</keyword>
<protein>
    <submittedName>
        <fullName evidence="3">Uncharacterized protein</fullName>
    </submittedName>
</protein>
<feature type="compositionally biased region" description="Basic and acidic residues" evidence="1">
    <location>
        <begin position="722"/>
        <end position="731"/>
    </location>
</feature>
<feature type="region of interest" description="Disordered" evidence="1">
    <location>
        <begin position="717"/>
        <end position="794"/>
    </location>
</feature>
<name>A0A1D3S1B9_PLACE</name>
<feature type="transmembrane region" description="Helical" evidence="2">
    <location>
        <begin position="221"/>
        <end position="246"/>
    </location>
</feature>
<evidence type="ECO:0000256" key="2">
    <source>
        <dbReference type="SAM" id="Phobius"/>
    </source>
</evidence>
<keyword evidence="2" id="KW-0472">Membrane</keyword>
<feature type="transmembrane region" description="Helical" evidence="2">
    <location>
        <begin position="1575"/>
        <end position="1593"/>
    </location>
</feature>
<evidence type="ECO:0000313" key="3">
    <source>
        <dbReference type="EMBL" id="SCN62142.1"/>
    </source>
</evidence>
<dbReference type="OrthoDB" id="392851at2759"/>
<feature type="transmembrane region" description="Helical" evidence="2">
    <location>
        <begin position="258"/>
        <end position="277"/>
    </location>
</feature>
<dbReference type="EMBL" id="LT608206">
    <property type="protein sequence ID" value="SCN62142.1"/>
    <property type="molecule type" value="Genomic_DNA"/>
</dbReference>